<keyword evidence="9" id="KW-0547">Nucleotide-binding</keyword>
<dbReference type="Gene3D" id="3.40.50.720">
    <property type="entry name" value="NAD(P)-binding Rossmann-like Domain"/>
    <property type="match status" value="1"/>
</dbReference>
<comment type="catalytic activity">
    <reaction evidence="5">
        <text>L-glutamate + NAD(+) + H2O = 2-oxoglutarate + NH4(+) + NADH + H(+)</text>
        <dbReference type="Rhea" id="RHEA:15133"/>
        <dbReference type="ChEBI" id="CHEBI:15377"/>
        <dbReference type="ChEBI" id="CHEBI:15378"/>
        <dbReference type="ChEBI" id="CHEBI:16810"/>
        <dbReference type="ChEBI" id="CHEBI:28938"/>
        <dbReference type="ChEBI" id="CHEBI:29985"/>
        <dbReference type="ChEBI" id="CHEBI:57540"/>
        <dbReference type="ChEBI" id="CHEBI:57945"/>
        <dbReference type="EC" id="1.4.1.3"/>
    </reaction>
</comment>
<dbReference type="Gene3D" id="1.10.287.140">
    <property type="match status" value="1"/>
</dbReference>
<dbReference type="PANTHER" id="PTHR11606">
    <property type="entry name" value="GLUTAMATE DEHYDROGENASE"/>
    <property type="match status" value="1"/>
</dbReference>
<comment type="similarity">
    <text evidence="2 7 11">Belongs to the Glu/Leu/Phe/Val dehydrogenases family.</text>
</comment>
<comment type="subcellular location">
    <subcellularLocation>
        <location evidence="1">Mitochondrion</location>
    </subcellularLocation>
</comment>
<feature type="binding site" evidence="9">
    <location>
        <position position="291"/>
    </location>
    <ligand>
        <name>NAD(+)</name>
        <dbReference type="ChEBI" id="CHEBI:57540"/>
    </ligand>
</feature>
<feature type="binding site" evidence="9">
    <location>
        <position position="419"/>
    </location>
    <ligand>
        <name>substrate</name>
    </ligand>
</feature>
<evidence type="ECO:0000256" key="10">
    <source>
        <dbReference type="PIRSR" id="PIRSR000185-3"/>
    </source>
</evidence>
<evidence type="ECO:0000256" key="9">
    <source>
        <dbReference type="PIRSR" id="PIRSR000185-2"/>
    </source>
</evidence>
<dbReference type="GO" id="GO:0006538">
    <property type="term" value="P:L-glutamate catabolic process"/>
    <property type="evidence" value="ECO:0007669"/>
    <property type="project" value="TreeGrafter"/>
</dbReference>
<dbReference type="SMART" id="SM00839">
    <property type="entry name" value="ELFV_dehydrog"/>
    <property type="match status" value="1"/>
</dbReference>
<evidence type="ECO:0000256" key="3">
    <source>
        <dbReference type="ARBA" id="ARBA00023002"/>
    </source>
</evidence>
<dbReference type="PRINTS" id="PR00082">
    <property type="entry name" value="GLFDHDRGNASE"/>
</dbReference>
<comment type="catalytic activity">
    <reaction evidence="6">
        <text>L-glutamate + NADP(+) + H2O = 2-oxoglutarate + NH4(+) + NADPH + H(+)</text>
        <dbReference type="Rhea" id="RHEA:11612"/>
        <dbReference type="ChEBI" id="CHEBI:15377"/>
        <dbReference type="ChEBI" id="CHEBI:15378"/>
        <dbReference type="ChEBI" id="CHEBI:16810"/>
        <dbReference type="ChEBI" id="CHEBI:28938"/>
        <dbReference type="ChEBI" id="CHEBI:29985"/>
        <dbReference type="ChEBI" id="CHEBI:57783"/>
        <dbReference type="ChEBI" id="CHEBI:58349"/>
        <dbReference type="EC" id="1.4.1.3"/>
    </reaction>
</comment>
<feature type="active site" description="Proton donor" evidence="8">
    <location>
        <position position="163"/>
    </location>
</feature>
<dbReference type="EMBL" id="LSMT01000540">
    <property type="protein sequence ID" value="PFX16509.1"/>
    <property type="molecule type" value="Genomic_DNA"/>
</dbReference>
<dbReference type="Pfam" id="PF00208">
    <property type="entry name" value="ELFV_dehydrog"/>
    <property type="match status" value="1"/>
</dbReference>
<dbReference type="SUPFAM" id="SSF53223">
    <property type="entry name" value="Aminoacid dehydrogenase-like, N-terminal domain"/>
    <property type="match status" value="1"/>
</dbReference>
<dbReference type="InterPro" id="IPR033922">
    <property type="entry name" value="NAD_bind_Glu_DH"/>
</dbReference>
<dbReference type="OrthoDB" id="6718861at2759"/>
<evidence type="ECO:0000259" key="12">
    <source>
        <dbReference type="SMART" id="SM00839"/>
    </source>
</evidence>
<sequence length="536" mass="59236">MFGLQCVSSFRGALARSAKCLPAVQNAVEKMSTSSDSKDPSFTQMCEGFFENARVFVEHRLLTKPDPPGYRTEKFEDKKHRIKGTLDVMKPCADVLSVIFPIRRDDGAFELIQGYRAQHSHHRTPCKGGIRYSDDVDIDEVQALATLMTYKCAVVDVPFGGAKGGIKINPSKYSQPELERITRRFTVELAKKNFIGPGLDVPAPDMGTGEREMSWIADSFDMTLGYGNMNAYACVTGKPIHLGGIHGRVSATGRGVYHGIENFISSEKYAGLVGLEPGLRGKTFIVQGFGNVGLHTCRYLHRAGARCIGVMERDGNLFNADGIDPKELENYKLDNDGSVKGFPGAKMTEENLLEAECDILVPAANEKQITLKNAHKIKAKVIAEGANGPTTPEAEKVLIENKKLVIPDLYLNAGGVTVSYFEWLKNINHVSFGRLTWKYEKEANFHLLGSVQESLQNHFKQPIPINPSAEFLQKIAGANEKDIVHSGLEFTMERSAKQIMHCASEYELGLDIRTAAYIVSMEKVYNTYTVAGFTFT</sequence>
<dbReference type="InterPro" id="IPR046346">
    <property type="entry name" value="Aminoacid_DH-like_N_sf"/>
</dbReference>
<feature type="binding site" evidence="9">
    <location>
        <position position="127"/>
    </location>
    <ligand>
        <name>substrate</name>
    </ligand>
</feature>
<evidence type="ECO:0000256" key="5">
    <source>
        <dbReference type="ARBA" id="ARBA00047867"/>
    </source>
</evidence>
<feature type="domain" description="Glutamate/phenylalanine/leucine/valine/L-tryptophan dehydrogenase C-terminal" evidence="12">
    <location>
        <begin position="245"/>
        <end position="532"/>
    </location>
</feature>
<dbReference type="PANTHER" id="PTHR11606:SF13">
    <property type="entry name" value="GLUTAMATE DEHYDROGENASE 1, MITOCHONDRIAL"/>
    <property type="match status" value="1"/>
</dbReference>
<dbReference type="AlphaFoldDB" id="A0A2B4RI81"/>
<dbReference type="Pfam" id="PF02812">
    <property type="entry name" value="ELFV_dehydrog_N"/>
    <property type="match status" value="1"/>
</dbReference>
<keyword evidence="3 7" id="KW-0560">Oxidoreductase</keyword>
<dbReference type="FunFam" id="3.40.50.720:FF:000100">
    <property type="entry name" value="Glutamate dehydrogenase 1, mitochondrial"/>
    <property type="match status" value="1"/>
</dbReference>
<evidence type="ECO:0000256" key="7">
    <source>
        <dbReference type="PIRNR" id="PIRNR000185"/>
    </source>
</evidence>
<keyword evidence="9" id="KW-0520">NAD</keyword>
<name>A0A2B4RI81_STYPI</name>
<organism evidence="13 14">
    <name type="scientific">Stylophora pistillata</name>
    <name type="common">Smooth cauliflower coral</name>
    <dbReference type="NCBI Taxonomy" id="50429"/>
    <lineage>
        <taxon>Eukaryota</taxon>
        <taxon>Metazoa</taxon>
        <taxon>Cnidaria</taxon>
        <taxon>Anthozoa</taxon>
        <taxon>Hexacorallia</taxon>
        <taxon>Scleractinia</taxon>
        <taxon>Astrocoeniina</taxon>
        <taxon>Pocilloporidae</taxon>
        <taxon>Stylophora</taxon>
    </lineage>
</organism>
<dbReference type="Proteomes" id="UP000225706">
    <property type="component" value="Unassembled WGS sequence"/>
</dbReference>
<dbReference type="InterPro" id="IPR033524">
    <property type="entry name" value="Glu/Leu/Phe/Val_DH_AS"/>
</dbReference>
<evidence type="ECO:0000256" key="11">
    <source>
        <dbReference type="RuleBase" id="RU004417"/>
    </source>
</evidence>
<evidence type="ECO:0000313" key="13">
    <source>
        <dbReference type="EMBL" id="PFX16509.1"/>
    </source>
</evidence>
<feature type="binding site" evidence="9">
    <location>
        <position position="252"/>
    </location>
    <ligand>
        <name>NAD(+)</name>
        <dbReference type="ChEBI" id="CHEBI:57540"/>
    </ligand>
</feature>
<dbReference type="InterPro" id="IPR006096">
    <property type="entry name" value="Glu/Leu/Phe/Val/Trp_DH_C"/>
</dbReference>
<reference evidence="14" key="1">
    <citation type="journal article" date="2017" name="bioRxiv">
        <title>Comparative analysis of the genomes of Stylophora pistillata and Acropora digitifera provides evidence for extensive differences between species of corals.</title>
        <authorList>
            <person name="Voolstra C.R."/>
            <person name="Li Y."/>
            <person name="Liew Y.J."/>
            <person name="Baumgarten S."/>
            <person name="Zoccola D."/>
            <person name="Flot J.-F."/>
            <person name="Tambutte S."/>
            <person name="Allemand D."/>
            <person name="Aranda M."/>
        </authorList>
    </citation>
    <scope>NUCLEOTIDE SEQUENCE [LARGE SCALE GENOMIC DNA]</scope>
</reference>
<dbReference type="CDD" id="cd01076">
    <property type="entry name" value="NAD_bind_1_Glu_DH"/>
    <property type="match status" value="1"/>
</dbReference>
<evidence type="ECO:0000313" key="14">
    <source>
        <dbReference type="Proteomes" id="UP000225706"/>
    </source>
</evidence>
<dbReference type="PIRSF" id="PIRSF000185">
    <property type="entry name" value="Glu_DH"/>
    <property type="match status" value="1"/>
</dbReference>
<gene>
    <name evidence="13" type="primary">GLUD2</name>
    <name evidence="13" type="ORF">AWC38_SpisGene19213</name>
</gene>
<protein>
    <recommendedName>
        <fullName evidence="7">Glutamate dehydrogenase</fullName>
    </recommendedName>
</protein>
<dbReference type="PROSITE" id="PS00074">
    <property type="entry name" value="GLFV_DEHYDROGENASE"/>
    <property type="match status" value="1"/>
</dbReference>
<keyword evidence="4" id="KW-0496">Mitochondrion</keyword>
<dbReference type="GO" id="GO:0004352">
    <property type="term" value="F:glutamate dehydrogenase (NAD+) activity"/>
    <property type="evidence" value="ECO:0007669"/>
    <property type="project" value="TreeGrafter"/>
</dbReference>
<keyword evidence="14" id="KW-1185">Reference proteome</keyword>
<comment type="caution">
    <text evidence="13">The sequence shown here is derived from an EMBL/GenBank/DDBJ whole genome shotgun (WGS) entry which is preliminary data.</text>
</comment>
<accession>A0A2B4RI81</accession>
<dbReference type="Gene3D" id="3.40.50.10860">
    <property type="entry name" value="Leucine Dehydrogenase, chain A, domain 1"/>
    <property type="match status" value="1"/>
</dbReference>
<dbReference type="STRING" id="50429.A0A2B4RI81"/>
<evidence type="ECO:0000256" key="2">
    <source>
        <dbReference type="ARBA" id="ARBA00006382"/>
    </source>
</evidence>
<dbReference type="GO" id="GO:0005739">
    <property type="term" value="C:mitochondrion"/>
    <property type="evidence" value="ECO:0007669"/>
    <property type="project" value="UniProtKB-SubCell"/>
</dbReference>
<dbReference type="InterPro" id="IPR006095">
    <property type="entry name" value="Glu/Leu/Phe/Val/Trp_DH"/>
</dbReference>
<evidence type="ECO:0000256" key="4">
    <source>
        <dbReference type="ARBA" id="ARBA00023128"/>
    </source>
</evidence>
<evidence type="ECO:0000256" key="6">
    <source>
        <dbReference type="ARBA" id="ARBA00048577"/>
    </source>
</evidence>
<feature type="site" description="Important for catalysis" evidence="10">
    <location>
        <position position="205"/>
    </location>
</feature>
<dbReference type="GO" id="GO:0000166">
    <property type="term" value="F:nucleotide binding"/>
    <property type="evidence" value="ECO:0007669"/>
    <property type="project" value="UniProtKB-KW"/>
</dbReference>
<proteinExistence type="inferred from homology"/>
<evidence type="ECO:0000256" key="1">
    <source>
        <dbReference type="ARBA" id="ARBA00004173"/>
    </source>
</evidence>
<dbReference type="SUPFAM" id="SSF51735">
    <property type="entry name" value="NAD(P)-binding Rossmann-fold domains"/>
    <property type="match status" value="1"/>
</dbReference>
<dbReference type="InterPro" id="IPR036291">
    <property type="entry name" value="NAD(P)-bd_dom_sf"/>
</dbReference>
<dbReference type="InterPro" id="IPR006097">
    <property type="entry name" value="Glu/Leu/Phe/Val/Trp_DH_dimer"/>
</dbReference>
<dbReference type="InterPro" id="IPR014362">
    <property type="entry name" value="Glu_DH"/>
</dbReference>
<evidence type="ECO:0000256" key="8">
    <source>
        <dbReference type="PIRSR" id="PIRSR000185-1"/>
    </source>
</evidence>
<feature type="binding site" evidence="9">
    <location>
        <position position="151"/>
    </location>
    <ligand>
        <name>substrate</name>
    </ligand>
</feature>